<keyword evidence="1" id="KW-0238">DNA-binding</keyword>
<dbReference type="GO" id="GO:0003677">
    <property type="term" value="F:DNA binding"/>
    <property type="evidence" value="ECO:0007669"/>
    <property type="project" value="UniProtKB-KW"/>
</dbReference>
<reference evidence="2" key="1">
    <citation type="submission" date="2016-10" db="EMBL/GenBank/DDBJ databases">
        <authorList>
            <person name="Varghese N."/>
            <person name="Submissions S."/>
        </authorList>
    </citation>
    <scope>NUCLEOTIDE SEQUENCE [LARGE SCALE GENOMIC DNA]</scope>
    <source>
        <strain evidence="2">Nm71</strain>
    </source>
</reference>
<dbReference type="InterPro" id="IPR009057">
    <property type="entry name" value="Homeodomain-like_sf"/>
</dbReference>
<dbReference type="EMBL" id="FOIA01000087">
    <property type="protein sequence ID" value="SET71425.1"/>
    <property type="molecule type" value="Genomic_DNA"/>
</dbReference>
<dbReference type="SUPFAM" id="SSF46689">
    <property type="entry name" value="Homeodomain-like"/>
    <property type="match status" value="1"/>
</dbReference>
<evidence type="ECO:0000313" key="1">
    <source>
        <dbReference type="EMBL" id="SET71425.1"/>
    </source>
</evidence>
<accession>A0A1I0GJU6</accession>
<dbReference type="Proteomes" id="UP000199345">
    <property type="component" value="Unassembled WGS sequence"/>
</dbReference>
<sequence>MRKRYVVKLTQAEREQLEGLVNKGKVAAYRRKHAQVLLLVDEGKQGPAFFDKDAAERTGFSRRTVEQIRERCVTEGLDSALERKKRCRNRSQKLDGDGEARLVSLACSDAPEGYGHWSLHMLANKLVELDVVDSISHECIRQVLKKHHQTLA</sequence>
<organism evidence="1 2">
    <name type="scientific">Nitrosomonas marina</name>
    <dbReference type="NCBI Taxonomy" id="917"/>
    <lineage>
        <taxon>Bacteria</taxon>
        <taxon>Pseudomonadati</taxon>
        <taxon>Pseudomonadota</taxon>
        <taxon>Betaproteobacteria</taxon>
        <taxon>Nitrosomonadales</taxon>
        <taxon>Nitrosomonadaceae</taxon>
        <taxon>Nitrosomonas</taxon>
    </lineage>
</organism>
<gene>
    <name evidence="1" type="ORF">SAMN05216326_1872</name>
</gene>
<keyword evidence="1" id="KW-0371">Homeobox</keyword>
<proteinExistence type="predicted"/>
<protein>
    <submittedName>
        <fullName evidence="1">Homeodomain-like domain-containing protein</fullName>
    </submittedName>
</protein>
<dbReference type="RefSeq" id="WP_177170429.1">
    <property type="nucleotide sequence ID" value="NZ_FOIA01000087.1"/>
</dbReference>
<dbReference type="AlphaFoldDB" id="A0A1I0GJU6"/>
<evidence type="ECO:0000313" key="2">
    <source>
        <dbReference type="Proteomes" id="UP000199345"/>
    </source>
</evidence>
<keyword evidence="2" id="KW-1185">Reference proteome</keyword>
<dbReference type="Pfam" id="PF13565">
    <property type="entry name" value="HTH_32"/>
    <property type="match status" value="1"/>
</dbReference>
<name>A0A1I0GJU6_9PROT</name>